<name>A0A2P2IQF8_RHIMU</name>
<proteinExistence type="predicted"/>
<evidence type="ECO:0000256" key="1">
    <source>
        <dbReference type="SAM" id="Phobius"/>
    </source>
</evidence>
<dbReference type="AlphaFoldDB" id="A0A2P2IQF8"/>
<feature type="transmembrane region" description="Helical" evidence="1">
    <location>
        <begin position="40"/>
        <end position="58"/>
    </location>
</feature>
<sequence length="59" mass="6997">MHLTSYTLFLLFFPKFKHQILLQCANYYFTTVKKSVTYRLTYLSFLAVKFIILCICACS</sequence>
<reference evidence="2" key="1">
    <citation type="submission" date="2018-02" db="EMBL/GenBank/DDBJ databases">
        <title>Rhizophora mucronata_Transcriptome.</title>
        <authorList>
            <person name="Meera S.P."/>
            <person name="Sreeshan A."/>
            <person name="Augustine A."/>
        </authorList>
    </citation>
    <scope>NUCLEOTIDE SEQUENCE</scope>
    <source>
        <tissue evidence="2">Leaf</tissue>
    </source>
</reference>
<keyword evidence="1" id="KW-1133">Transmembrane helix</keyword>
<evidence type="ECO:0000313" key="2">
    <source>
        <dbReference type="EMBL" id="MBW83449.1"/>
    </source>
</evidence>
<keyword evidence="1" id="KW-0472">Membrane</keyword>
<organism evidence="2">
    <name type="scientific">Rhizophora mucronata</name>
    <name type="common">Asiatic mangrove</name>
    <dbReference type="NCBI Taxonomy" id="61149"/>
    <lineage>
        <taxon>Eukaryota</taxon>
        <taxon>Viridiplantae</taxon>
        <taxon>Streptophyta</taxon>
        <taxon>Embryophyta</taxon>
        <taxon>Tracheophyta</taxon>
        <taxon>Spermatophyta</taxon>
        <taxon>Magnoliopsida</taxon>
        <taxon>eudicotyledons</taxon>
        <taxon>Gunneridae</taxon>
        <taxon>Pentapetalae</taxon>
        <taxon>rosids</taxon>
        <taxon>fabids</taxon>
        <taxon>Malpighiales</taxon>
        <taxon>Rhizophoraceae</taxon>
        <taxon>Rhizophora</taxon>
    </lineage>
</organism>
<accession>A0A2P2IQF8</accession>
<keyword evidence="1" id="KW-0812">Transmembrane</keyword>
<protein>
    <submittedName>
        <fullName evidence="2">Uncharacterized protein</fullName>
    </submittedName>
</protein>
<dbReference type="EMBL" id="GGEC01002966">
    <property type="protein sequence ID" value="MBW83449.1"/>
    <property type="molecule type" value="Transcribed_RNA"/>
</dbReference>